<evidence type="ECO:0000313" key="2">
    <source>
        <dbReference type="EMBL" id="KAE8704509.1"/>
    </source>
</evidence>
<dbReference type="EMBL" id="VEPZ02000992">
    <property type="protein sequence ID" value="KAE8704509.1"/>
    <property type="molecule type" value="Genomic_DNA"/>
</dbReference>
<evidence type="ECO:0000313" key="3">
    <source>
        <dbReference type="Proteomes" id="UP000436088"/>
    </source>
</evidence>
<name>A0A6A3ANN9_HIBSY</name>
<accession>A0A6A3ANN9</accession>
<gene>
    <name evidence="2" type="ORF">F3Y22_tig00110450pilonHSYRG00513</name>
</gene>
<dbReference type="GO" id="GO:0003677">
    <property type="term" value="F:DNA binding"/>
    <property type="evidence" value="ECO:0007669"/>
    <property type="project" value="UniProtKB-KW"/>
</dbReference>
<dbReference type="GO" id="GO:0005634">
    <property type="term" value="C:nucleus"/>
    <property type="evidence" value="ECO:0007669"/>
    <property type="project" value="TreeGrafter"/>
</dbReference>
<keyword evidence="1" id="KW-0238">DNA-binding</keyword>
<dbReference type="PANTHER" id="PTHR46684">
    <property type="entry name" value="TRANSCRIPTION FACTOR FAMA"/>
    <property type="match status" value="1"/>
</dbReference>
<sequence length="94" mass="10631">MLQLAACGCRSKDIGIQCHPENRLPTDTQSILKIIAVLERFSFEVLHLNISSMEDTVLYSFVIKIGLECQLSLEELAVEVQQSFFSEPVFLNEI</sequence>
<protein>
    <submittedName>
        <fullName evidence="2">Transcription factor MUTE</fullName>
    </submittedName>
</protein>
<dbReference type="GO" id="GO:0003700">
    <property type="term" value="F:DNA-binding transcription factor activity"/>
    <property type="evidence" value="ECO:0007669"/>
    <property type="project" value="InterPro"/>
</dbReference>
<dbReference type="GO" id="GO:0045893">
    <property type="term" value="P:positive regulation of DNA-templated transcription"/>
    <property type="evidence" value="ECO:0007669"/>
    <property type="project" value="TreeGrafter"/>
</dbReference>
<proteinExistence type="predicted"/>
<dbReference type="AlphaFoldDB" id="A0A6A3ANN9"/>
<dbReference type="InterPro" id="IPR044283">
    <property type="entry name" value="FAMA/SPEECHLESS/MUTE-like"/>
</dbReference>
<reference evidence="2" key="1">
    <citation type="submission" date="2019-09" db="EMBL/GenBank/DDBJ databases">
        <title>Draft genome information of white flower Hibiscus syriacus.</title>
        <authorList>
            <person name="Kim Y.-M."/>
        </authorList>
    </citation>
    <scope>NUCLEOTIDE SEQUENCE [LARGE SCALE GENOMIC DNA]</scope>
    <source>
        <strain evidence="2">YM2019G1</strain>
    </source>
</reference>
<dbReference type="PANTHER" id="PTHR46684:SF1">
    <property type="entry name" value="TRANSCRIPTION FACTOR MUTE"/>
    <property type="match status" value="1"/>
</dbReference>
<keyword evidence="3" id="KW-1185">Reference proteome</keyword>
<dbReference type="GO" id="GO:0010052">
    <property type="term" value="P:guard cell differentiation"/>
    <property type="evidence" value="ECO:0007669"/>
    <property type="project" value="InterPro"/>
</dbReference>
<dbReference type="Proteomes" id="UP000436088">
    <property type="component" value="Unassembled WGS sequence"/>
</dbReference>
<evidence type="ECO:0000256" key="1">
    <source>
        <dbReference type="ARBA" id="ARBA00023125"/>
    </source>
</evidence>
<comment type="caution">
    <text evidence="2">The sequence shown here is derived from an EMBL/GenBank/DDBJ whole genome shotgun (WGS) entry which is preliminary data.</text>
</comment>
<organism evidence="2 3">
    <name type="scientific">Hibiscus syriacus</name>
    <name type="common">Rose of Sharon</name>
    <dbReference type="NCBI Taxonomy" id="106335"/>
    <lineage>
        <taxon>Eukaryota</taxon>
        <taxon>Viridiplantae</taxon>
        <taxon>Streptophyta</taxon>
        <taxon>Embryophyta</taxon>
        <taxon>Tracheophyta</taxon>
        <taxon>Spermatophyta</taxon>
        <taxon>Magnoliopsida</taxon>
        <taxon>eudicotyledons</taxon>
        <taxon>Gunneridae</taxon>
        <taxon>Pentapetalae</taxon>
        <taxon>rosids</taxon>
        <taxon>malvids</taxon>
        <taxon>Malvales</taxon>
        <taxon>Malvaceae</taxon>
        <taxon>Malvoideae</taxon>
        <taxon>Hibiscus</taxon>
    </lineage>
</organism>